<evidence type="ECO:0000313" key="4">
    <source>
        <dbReference type="RefSeq" id="XP_015060495.1"/>
    </source>
</evidence>
<keyword evidence="3" id="KW-1185">Reference proteome</keyword>
<dbReference type="PROSITE" id="PS50966">
    <property type="entry name" value="ZF_SWIM"/>
    <property type="match status" value="1"/>
</dbReference>
<organism evidence="3 4">
    <name type="scientific">Solanum pennellii</name>
    <name type="common">Tomato</name>
    <name type="synonym">Lycopersicon pennellii</name>
    <dbReference type="NCBI Taxonomy" id="28526"/>
    <lineage>
        <taxon>Eukaryota</taxon>
        <taxon>Viridiplantae</taxon>
        <taxon>Streptophyta</taxon>
        <taxon>Embryophyta</taxon>
        <taxon>Tracheophyta</taxon>
        <taxon>Spermatophyta</taxon>
        <taxon>Magnoliopsida</taxon>
        <taxon>eudicotyledons</taxon>
        <taxon>Gunneridae</taxon>
        <taxon>Pentapetalae</taxon>
        <taxon>asterids</taxon>
        <taxon>lamiids</taxon>
        <taxon>Solanales</taxon>
        <taxon>Solanaceae</taxon>
        <taxon>Solanoideae</taxon>
        <taxon>Solaneae</taxon>
        <taxon>Solanum</taxon>
        <taxon>Solanum subgen. Lycopersicon</taxon>
    </lineage>
</organism>
<dbReference type="InterPro" id="IPR007527">
    <property type="entry name" value="Znf_SWIM"/>
</dbReference>
<reference evidence="4" key="2">
    <citation type="submission" date="2025-08" db="UniProtKB">
        <authorList>
            <consortium name="RefSeq"/>
        </authorList>
    </citation>
    <scope>IDENTIFICATION</scope>
</reference>
<dbReference type="Pfam" id="PF04434">
    <property type="entry name" value="SWIM"/>
    <property type="match status" value="1"/>
</dbReference>
<accession>A0ABM1FR22</accession>
<proteinExistence type="predicted"/>
<keyword evidence="1" id="KW-0863">Zinc-finger</keyword>
<dbReference type="PANTHER" id="PTHR31973">
    <property type="entry name" value="POLYPROTEIN, PUTATIVE-RELATED"/>
    <property type="match status" value="1"/>
</dbReference>
<protein>
    <submittedName>
        <fullName evidence="4">Uncharacterized protein LOC107006460</fullName>
    </submittedName>
</protein>
<feature type="domain" description="SWIM-type" evidence="2">
    <location>
        <begin position="398"/>
        <end position="430"/>
    </location>
</feature>
<evidence type="ECO:0000259" key="2">
    <source>
        <dbReference type="PROSITE" id="PS50966"/>
    </source>
</evidence>
<gene>
    <name evidence="4" type="primary">LOC107006460</name>
</gene>
<name>A0ABM1FR22_SOLPN</name>
<keyword evidence="1" id="KW-0479">Metal-binding</keyword>
<sequence length="473" mass="54550">MCPPIKIHNDVGVKVFLDQIRVNLDFFTKYPLCITLKDCEQYNECHRVIVNDRINSDVRLSQTNIDLYSNNSIRLIGMDLDGVVNDNSEVDNYIICDHSNLFVVDNQIYNNKETLKEVMRHVGLVEKFSFRVARCNASNYHLNCISKTCSWMMRASSLNKSSLFKVRKYITQHTCSVRERVYARRQGITDVVAVLIMEKYIDPSKVYTPKDVADDMLKLHGVSLTYIQAWRAKEKAVKLVRGDPAESYARLPGYFYILEQTYPGSVLKIKRNGVVDGAALKCLYGGTMLTASTLDPGGHILLDRNESIWKGTTNVYPESEHYACIWHLSVNVLKNFNRNTEDLKILFFSLAKAYTKQQFETIMGRIDQIDTRIRPYLFDIGYSKWSRAYSNSEGAKKYIVNLNTRMYSCGRFQHYEMPCGHAIAVLRYRKLHEADFCSAFYSLKNFKDAYAIPVEPIPCESTWDIPSIFQILK</sequence>
<dbReference type="PANTHER" id="PTHR31973:SF113">
    <property type="entry name" value="PROTEIN FAR1-RELATED SEQUENCE 5-LIKE"/>
    <property type="match status" value="1"/>
</dbReference>
<dbReference type="RefSeq" id="XP_015060495.1">
    <property type="nucleotide sequence ID" value="XM_015205009.2"/>
</dbReference>
<keyword evidence="1" id="KW-0862">Zinc</keyword>
<dbReference type="Proteomes" id="UP000694930">
    <property type="component" value="Chromosome 12"/>
</dbReference>
<reference evidence="3" key="1">
    <citation type="journal article" date="2014" name="Nat. Genet.">
        <title>The genome of the stress-tolerant wild tomato species Solanum pennellii.</title>
        <authorList>
            <person name="Bolger A."/>
            <person name="Scossa F."/>
            <person name="Bolger M.E."/>
            <person name="Lanz C."/>
            <person name="Maumus F."/>
            <person name="Tohge T."/>
            <person name="Quesneville H."/>
            <person name="Alseekh S."/>
            <person name="Sorensen I."/>
            <person name="Lichtenstein G."/>
            <person name="Fich E.A."/>
            <person name="Conte M."/>
            <person name="Keller H."/>
            <person name="Schneeberger K."/>
            <person name="Schwacke R."/>
            <person name="Ofner I."/>
            <person name="Vrebalov J."/>
            <person name="Xu Y."/>
            <person name="Osorio S."/>
            <person name="Aflitos S.A."/>
            <person name="Schijlen E."/>
            <person name="Jimenez-Gomez J.M."/>
            <person name="Ryngajllo M."/>
            <person name="Kimura S."/>
            <person name="Kumar R."/>
            <person name="Koenig D."/>
            <person name="Headland L.R."/>
            <person name="Maloof J.N."/>
            <person name="Sinha N."/>
            <person name="van Ham R.C."/>
            <person name="Lankhorst R.K."/>
            <person name="Mao L."/>
            <person name="Vogel A."/>
            <person name="Arsova B."/>
            <person name="Panstruga R."/>
            <person name="Fei Z."/>
            <person name="Rose J.K."/>
            <person name="Zamir D."/>
            <person name="Carrari F."/>
            <person name="Giovannoni J.J."/>
            <person name="Weigel D."/>
            <person name="Usadel B."/>
            <person name="Fernie A.R."/>
        </authorList>
    </citation>
    <scope>NUCLEOTIDE SEQUENCE [LARGE SCALE GENOMIC DNA]</scope>
    <source>
        <strain evidence="3">cv. LA0716</strain>
    </source>
</reference>
<evidence type="ECO:0000256" key="1">
    <source>
        <dbReference type="PROSITE-ProRule" id="PRU00325"/>
    </source>
</evidence>
<evidence type="ECO:0000313" key="3">
    <source>
        <dbReference type="Proteomes" id="UP000694930"/>
    </source>
</evidence>
<dbReference type="GeneID" id="107006460"/>